<sequence>MNGSAVISGATGGIGSAIAGTLLEDGYDLVLLGRDQKKLEAKTSRLMNVARSSMKSIALVEVDVGDPDAMRMAAADVVGTYGVPKVIVHAAGDHPAMRLKDTADAQWEGAIRGKLMGAVHLVQSFGQVMCERRTGSIVIISGLFRQEPSPLFPIGSAVNAALGALVKSSSKELAPHGVRINVVDPGPVSTGRWMETCRELAVMNGGNADLVNRQTVAGVPVGRLASPEDVANAVSFLCSDKSSYITGTSITIDGGLSSGI</sequence>
<comment type="similarity">
    <text evidence="1">Belongs to the short-chain dehydrogenases/reductases (SDR) family.</text>
</comment>
<accession>A0A1G9YX08</accession>
<organism evidence="2 3">
    <name type="scientific">Actinomyces ruminicola</name>
    <dbReference type="NCBI Taxonomy" id="332524"/>
    <lineage>
        <taxon>Bacteria</taxon>
        <taxon>Bacillati</taxon>
        <taxon>Actinomycetota</taxon>
        <taxon>Actinomycetes</taxon>
        <taxon>Actinomycetales</taxon>
        <taxon>Actinomycetaceae</taxon>
        <taxon>Actinomyces</taxon>
    </lineage>
</organism>
<evidence type="ECO:0000256" key="1">
    <source>
        <dbReference type="ARBA" id="ARBA00006484"/>
    </source>
</evidence>
<gene>
    <name evidence="2" type="ORF">SAMN04487766_11450</name>
</gene>
<dbReference type="PANTHER" id="PTHR42879:SF6">
    <property type="entry name" value="NADPH-DEPENDENT REDUCTASE BACG"/>
    <property type="match status" value="1"/>
</dbReference>
<dbReference type="AlphaFoldDB" id="A0A1G9YX08"/>
<name>A0A1G9YX08_9ACTO</name>
<dbReference type="InterPro" id="IPR050259">
    <property type="entry name" value="SDR"/>
</dbReference>
<dbReference type="PRINTS" id="PR00081">
    <property type="entry name" value="GDHRDH"/>
</dbReference>
<protein>
    <submittedName>
        <fullName evidence="2">3-oxoacyl-[acyl-carrier protein] reductase</fullName>
    </submittedName>
</protein>
<dbReference type="Pfam" id="PF13561">
    <property type="entry name" value="adh_short_C2"/>
    <property type="match status" value="1"/>
</dbReference>
<dbReference type="EMBL" id="FNHU01000014">
    <property type="protein sequence ID" value="SDN12866.1"/>
    <property type="molecule type" value="Genomic_DNA"/>
</dbReference>
<evidence type="ECO:0000313" key="2">
    <source>
        <dbReference type="EMBL" id="SDN12866.1"/>
    </source>
</evidence>
<dbReference type="InterPro" id="IPR036291">
    <property type="entry name" value="NAD(P)-bd_dom_sf"/>
</dbReference>
<dbReference type="PANTHER" id="PTHR42879">
    <property type="entry name" value="3-OXOACYL-(ACYL-CARRIER-PROTEIN) REDUCTASE"/>
    <property type="match status" value="1"/>
</dbReference>
<reference evidence="2 3" key="1">
    <citation type="submission" date="2016-10" db="EMBL/GenBank/DDBJ databases">
        <authorList>
            <person name="de Groot N.N."/>
        </authorList>
    </citation>
    <scope>NUCLEOTIDE SEQUENCE [LARGE SCALE GENOMIC DNA]</scope>
    <source>
        <strain evidence="2 3">KPR-7B</strain>
    </source>
</reference>
<proteinExistence type="inferred from homology"/>
<dbReference type="SUPFAM" id="SSF51735">
    <property type="entry name" value="NAD(P)-binding Rossmann-fold domains"/>
    <property type="match status" value="1"/>
</dbReference>
<evidence type="ECO:0000313" key="3">
    <source>
        <dbReference type="Proteomes" id="UP000199671"/>
    </source>
</evidence>
<dbReference type="Proteomes" id="UP000199671">
    <property type="component" value="Unassembled WGS sequence"/>
</dbReference>
<dbReference type="Gene3D" id="3.40.50.720">
    <property type="entry name" value="NAD(P)-binding Rossmann-like Domain"/>
    <property type="match status" value="1"/>
</dbReference>
<dbReference type="InterPro" id="IPR002347">
    <property type="entry name" value="SDR_fam"/>
</dbReference>